<feature type="region of interest" description="Disordered" evidence="1">
    <location>
        <begin position="194"/>
        <end position="246"/>
    </location>
</feature>
<evidence type="ECO:0000256" key="1">
    <source>
        <dbReference type="SAM" id="MobiDB-lite"/>
    </source>
</evidence>
<evidence type="ECO:0000313" key="3">
    <source>
        <dbReference type="EMBL" id="CAI6335223.1"/>
    </source>
</evidence>
<gene>
    <name evidence="3" type="ORF">PDIGIT_LOCUS8302</name>
</gene>
<organism evidence="3 4">
    <name type="scientific">Periconia digitata</name>
    <dbReference type="NCBI Taxonomy" id="1303443"/>
    <lineage>
        <taxon>Eukaryota</taxon>
        <taxon>Fungi</taxon>
        <taxon>Dikarya</taxon>
        <taxon>Ascomycota</taxon>
        <taxon>Pezizomycotina</taxon>
        <taxon>Dothideomycetes</taxon>
        <taxon>Pleosporomycetidae</taxon>
        <taxon>Pleosporales</taxon>
        <taxon>Massarineae</taxon>
        <taxon>Periconiaceae</taxon>
        <taxon>Periconia</taxon>
    </lineage>
</organism>
<feature type="signal peptide" evidence="2">
    <location>
        <begin position="1"/>
        <end position="16"/>
    </location>
</feature>
<sequence length="273" mass="27928">MLTRIITLGFLATSQATLINNAPRDDCNPCRPQGATGSSSPSFGPDLKTLYTDVLGSVKDIHFRKRNVDATSPENGDSSSLSSRADAFCCRESLDCVNIQNLNIPMCYDKFTTNFQLPDGSYGSLTTGDFSSGGSKANLFTGQYSKDGGESGNIYANDAAAKPNTATLSIPPQFTGTGVGSAIPASEIASLITTTSTGSAGPVTMTTTAPSSMPTGDAENSSRPTSNSGAPAESQGTAGASPQGNAAGHVAIDSTKSFGMTIISGLVCLLFAF</sequence>
<evidence type="ECO:0000313" key="4">
    <source>
        <dbReference type="Proteomes" id="UP001152607"/>
    </source>
</evidence>
<dbReference type="OrthoDB" id="3438781at2759"/>
<evidence type="ECO:0000256" key="2">
    <source>
        <dbReference type="SAM" id="SignalP"/>
    </source>
</evidence>
<accession>A0A9W4XKR1</accession>
<feature type="chain" id="PRO_5040955798" evidence="2">
    <location>
        <begin position="17"/>
        <end position="273"/>
    </location>
</feature>
<dbReference type="EMBL" id="CAOQHR010000005">
    <property type="protein sequence ID" value="CAI6335223.1"/>
    <property type="molecule type" value="Genomic_DNA"/>
</dbReference>
<reference evidence="3" key="1">
    <citation type="submission" date="2023-01" db="EMBL/GenBank/DDBJ databases">
        <authorList>
            <person name="Van Ghelder C."/>
            <person name="Rancurel C."/>
        </authorList>
    </citation>
    <scope>NUCLEOTIDE SEQUENCE</scope>
    <source>
        <strain evidence="3">CNCM I-4278</strain>
    </source>
</reference>
<dbReference type="Proteomes" id="UP001152607">
    <property type="component" value="Unassembled WGS sequence"/>
</dbReference>
<keyword evidence="4" id="KW-1185">Reference proteome</keyword>
<feature type="compositionally biased region" description="Polar residues" evidence="1">
    <location>
        <begin position="218"/>
        <end position="244"/>
    </location>
</feature>
<comment type="caution">
    <text evidence="3">The sequence shown here is derived from an EMBL/GenBank/DDBJ whole genome shotgun (WGS) entry which is preliminary data.</text>
</comment>
<proteinExistence type="predicted"/>
<feature type="compositionally biased region" description="Low complexity" evidence="1">
    <location>
        <begin position="204"/>
        <end position="215"/>
    </location>
</feature>
<keyword evidence="2" id="KW-0732">Signal</keyword>
<protein>
    <submittedName>
        <fullName evidence="3">Uncharacterized protein</fullName>
    </submittedName>
</protein>
<dbReference type="AlphaFoldDB" id="A0A9W4XKR1"/>
<name>A0A9W4XKR1_9PLEO</name>